<evidence type="ECO:0000313" key="3">
    <source>
        <dbReference type="Proteomes" id="UP001172788"/>
    </source>
</evidence>
<dbReference type="Gene3D" id="3.40.50.150">
    <property type="entry name" value="Vaccinia Virus protein VP39"/>
    <property type="match status" value="1"/>
</dbReference>
<dbReference type="PRINTS" id="PR00507">
    <property type="entry name" value="N12N6MTFRASE"/>
</dbReference>
<dbReference type="CDD" id="cd02440">
    <property type="entry name" value="AdoMet_MTases"/>
    <property type="match status" value="1"/>
</dbReference>
<dbReference type="Pfam" id="PF12083">
    <property type="entry name" value="DUF3560"/>
    <property type="match status" value="1"/>
</dbReference>
<dbReference type="AlphaFoldDB" id="A0AAW7MGQ8"/>
<keyword evidence="3" id="KW-1185">Reference proteome</keyword>
<dbReference type="EMBL" id="QAIC01000021">
    <property type="protein sequence ID" value="MDN4571836.1"/>
    <property type="molecule type" value="Genomic_DNA"/>
</dbReference>
<evidence type="ECO:0000313" key="1">
    <source>
        <dbReference type="EMBL" id="MDN4571836.1"/>
    </source>
</evidence>
<comment type="caution">
    <text evidence="1">The sequence shown here is derived from an EMBL/GenBank/DDBJ whole genome shotgun (WGS) entry which is preliminary data.</text>
</comment>
<keyword evidence="1" id="KW-0808">Transferase</keyword>
<dbReference type="InterPro" id="IPR021944">
    <property type="entry name" value="DUF3560"/>
</dbReference>
<accession>A0AAW7MGQ8</accession>
<proteinExistence type="predicted"/>
<dbReference type="SUPFAM" id="SSF53335">
    <property type="entry name" value="S-adenosyl-L-methionine-dependent methyltransferases"/>
    <property type="match status" value="1"/>
</dbReference>
<dbReference type="EMBL" id="QAID01000026">
    <property type="protein sequence ID" value="MDN4576852.1"/>
    <property type="molecule type" value="Genomic_DNA"/>
</dbReference>
<evidence type="ECO:0000313" key="4">
    <source>
        <dbReference type="Proteomes" id="UP001172791"/>
    </source>
</evidence>
<keyword evidence="1" id="KW-0489">Methyltransferase</keyword>
<dbReference type="GO" id="GO:0003676">
    <property type="term" value="F:nucleic acid binding"/>
    <property type="evidence" value="ECO:0007669"/>
    <property type="project" value="InterPro"/>
</dbReference>
<dbReference type="GO" id="GO:0032259">
    <property type="term" value="P:methylation"/>
    <property type="evidence" value="ECO:0007669"/>
    <property type="project" value="UniProtKB-KW"/>
</dbReference>
<dbReference type="Proteomes" id="UP001172788">
    <property type="component" value="Unassembled WGS sequence"/>
</dbReference>
<reference evidence="1" key="1">
    <citation type="submission" date="2018-04" db="EMBL/GenBank/DDBJ databases">
        <authorList>
            <person name="Jy Z."/>
        </authorList>
    </citation>
    <scope>NUCLEOTIDE SEQUENCE</scope>
    <source>
        <strain evidence="2">AS13</strain>
        <strain evidence="1">LA18</strain>
    </source>
</reference>
<dbReference type="PROSITE" id="PS00092">
    <property type="entry name" value="N6_MTASE"/>
    <property type="match status" value="1"/>
</dbReference>
<evidence type="ECO:0000313" key="2">
    <source>
        <dbReference type="EMBL" id="MDN4576852.1"/>
    </source>
</evidence>
<dbReference type="InterPro" id="IPR029063">
    <property type="entry name" value="SAM-dependent_MTases_sf"/>
</dbReference>
<gene>
    <name evidence="1" type="ORF">DBA34_00945</name>
    <name evidence="2" type="ORF">DBB29_01770</name>
</gene>
<dbReference type="Proteomes" id="UP001172791">
    <property type="component" value="Unassembled WGS sequence"/>
</dbReference>
<sequence>MQVLTATYSPEDNKLRIYSATRLDRELYDRLARAGFKRAPKQDCFVAPMWTPEREDLAIELCGELGDEDMSLAQRAEERAERFDGYRANRTADAEHARAAVAAIADGIPLGQPILVGHHSERHARKDAERIENGMRRAVQMWDTADYWKRRAQGALLHASYRERPDVRHRRIKTLEADQRRNMRDVQEAEQFMTRWQADGLTIEQAVQIANCDHVTIRQNGESYGTSVYTLLTQGTFTAEQAAQACIRCHERVIRRARRWLQHIEHRLTYERAMLDESGGVVSDRFDIQPGGRVLAGREWLVVLRVNRANGRINSVTTNAPASVHWRKNWRYGVEEVIDYRAPEAEDAAKVKAANKLPPLVNHPGEGFIEMTADEWKRRPNDYKGTRRAAATAEHGAYRFRTSFVPGGTYRTAQVFITDAKRIDPPATVPDAQPAPSFERDIVTDTPARAAIATAAREPDPYRGMREQLRAGVQVVSAPQLFPTPAPLAARMVEIAGIESGHAVLEPSAGTGRILDALNQVHAADGLPVTAIEINRHLADALTARFPQMRTICRDFLECGDELETFDRILMNPPFVQAQDIEHIRHALKFLKPGGQLVAICANGPRQAQQLRPLAEDSGGIWEPLPADTFSESGTGVHAVLLTIER</sequence>
<name>A0AAW7MGQ8_9BURK</name>
<dbReference type="InterPro" id="IPR002052">
    <property type="entry name" value="DNA_methylase_N6_adenine_CS"/>
</dbReference>
<organism evidence="1 4">
    <name type="scientific">Pandoraea cepalis</name>
    <dbReference type="NCBI Taxonomy" id="2508294"/>
    <lineage>
        <taxon>Bacteria</taxon>
        <taxon>Pseudomonadati</taxon>
        <taxon>Pseudomonadota</taxon>
        <taxon>Betaproteobacteria</taxon>
        <taxon>Burkholderiales</taxon>
        <taxon>Burkholderiaceae</taxon>
        <taxon>Pandoraea</taxon>
    </lineage>
</organism>
<protein>
    <submittedName>
        <fullName evidence="1">Methyltransferase type 11</fullName>
    </submittedName>
</protein>
<dbReference type="GO" id="GO:0008168">
    <property type="term" value="F:methyltransferase activity"/>
    <property type="evidence" value="ECO:0007669"/>
    <property type="project" value="UniProtKB-KW"/>
</dbReference>